<evidence type="ECO:0000313" key="4">
    <source>
        <dbReference type="EMBL" id="CDW79217.1"/>
    </source>
</evidence>
<evidence type="ECO:0000313" key="5">
    <source>
        <dbReference type="Proteomes" id="UP000039865"/>
    </source>
</evidence>
<dbReference type="InterPro" id="IPR011009">
    <property type="entry name" value="Kinase-like_dom_sf"/>
</dbReference>
<keyword evidence="5" id="KW-1185">Reference proteome</keyword>
<dbReference type="PROSITE" id="PS50011">
    <property type="entry name" value="PROTEIN_KINASE_DOM"/>
    <property type="match status" value="1"/>
</dbReference>
<evidence type="ECO:0000256" key="2">
    <source>
        <dbReference type="ARBA" id="ARBA00023860"/>
    </source>
</evidence>
<dbReference type="PROSITE" id="PS00108">
    <property type="entry name" value="PROTEIN_KINASE_ST"/>
    <property type="match status" value="1"/>
</dbReference>
<dbReference type="OrthoDB" id="5979581at2759"/>
<accession>A0A078AC88</accession>
<reference evidence="4 5" key="1">
    <citation type="submission" date="2014-06" db="EMBL/GenBank/DDBJ databases">
        <authorList>
            <person name="Swart Estienne"/>
        </authorList>
    </citation>
    <scope>NUCLEOTIDE SEQUENCE [LARGE SCALE GENOMIC DNA]</scope>
    <source>
        <strain evidence="4 5">130c</strain>
    </source>
</reference>
<dbReference type="SUPFAM" id="SSF56112">
    <property type="entry name" value="Protein kinase-like (PK-like)"/>
    <property type="match status" value="1"/>
</dbReference>
<name>A0A078AC88_STYLE</name>
<dbReference type="Pfam" id="PF00069">
    <property type="entry name" value="Pkinase"/>
    <property type="match status" value="1"/>
</dbReference>
<keyword evidence="4" id="KW-0418">Kinase</keyword>
<dbReference type="GO" id="GO:0005524">
    <property type="term" value="F:ATP binding"/>
    <property type="evidence" value="ECO:0007669"/>
    <property type="project" value="InterPro"/>
</dbReference>
<dbReference type="Proteomes" id="UP000039865">
    <property type="component" value="Unassembled WGS sequence"/>
</dbReference>
<organism evidence="4 5">
    <name type="scientific">Stylonychia lemnae</name>
    <name type="common">Ciliate</name>
    <dbReference type="NCBI Taxonomy" id="5949"/>
    <lineage>
        <taxon>Eukaryota</taxon>
        <taxon>Sar</taxon>
        <taxon>Alveolata</taxon>
        <taxon>Ciliophora</taxon>
        <taxon>Intramacronucleata</taxon>
        <taxon>Spirotrichea</taxon>
        <taxon>Stichotrichia</taxon>
        <taxon>Sporadotrichida</taxon>
        <taxon>Oxytrichidae</taxon>
        <taxon>Stylonychinae</taxon>
        <taxon>Stylonychia</taxon>
    </lineage>
</organism>
<dbReference type="EMBL" id="CCKQ01007794">
    <property type="protein sequence ID" value="CDW79217.1"/>
    <property type="molecule type" value="Genomic_DNA"/>
</dbReference>
<dbReference type="EC" id="2.7.11.1" evidence="1"/>
<gene>
    <name evidence="4" type="primary">Contig17862.g18984</name>
    <name evidence="4" type="ORF">STYLEM_8203</name>
</gene>
<dbReference type="GO" id="GO:0004674">
    <property type="term" value="F:protein serine/threonine kinase activity"/>
    <property type="evidence" value="ECO:0007669"/>
    <property type="project" value="UniProtKB-EC"/>
</dbReference>
<dbReference type="InterPro" id="IPR050235">
    <property type="entry name" value="CK1_Ser-Thr_kinase"/>
</dbReference>
<evidence type="ECO:0000256" key="1">
    <source>
        <dbReference type="ARBA" id="ARBA00012513"/>
    </source>
</evidence>
<dbReference type="AlphaFoldDB" id="A0A078AC88"/>
<proteinExistence type="predicted"/>
<feature type="domain" description="Protein kinase" evidence="3">
    <location>
        <begin position="1"/>
        <end position="219"/>
    </location>
</feature>
<dbReference type="InParanoid" id="A0A078AC88"/>
<dbReference type="InterPro" id="IPR008271">
    <property type="entry name" value="Ser/Thr_kinase_AS"/>
</dbReference>
<protein>
    <recommendedName>
        <fullName evidence="2">Casein kinase I</fullName>
        <ecNumber evidence="1">2.7.11.1</ecNumber>
    </recommendedName>
</protein>
<evidence type="ECO:0000259" key="3">
    <source>
        <dbReference type="PROSITE" id="PS50011"/>
    </source>
</evidence>
<dbReference type="InterPro" id="IPR000719">
    <property type="entry name" value="Prot_kinase_dom"/>
</dbReference>
<dbReference type="Gene3D" id="1.10.510.10">
    <property type="entry name" value="Transferase(Phosphotransferase) domain 1"/>
    <property type="match status" value="1"/>
</dbReference>
<dbReference type="PANTHER" id="PTHR11909">
    <property type="entry name" value="CASEIN KINASE-RELATED"/>
    <property type="match status" value="1"/>
</dbReference>
<sequence length="219" mass="26039">MHAFGQVELKGEKSDYKILDFCEQTLEDGSINFSRSDLALQMLQQLENLHRMGLIHRDVKLENFMIKDNQVYLIDFGASLKYKDGENHIPFKSKSEIYGTPYAASLNSHRCFEVARADDLISLIYSLLWLWEVELPWKEIALNQGQYQEYENDQLFAPIYQSKSRLKLKDLKDRDSKILFYVLKYYLEEMQDLQFDNKDIDYEFIKKQFSLFVQNLKLN</sequence>
<keyword evidence="4" id="KW-0808">Transferase</keyword>